<proteinExistence type="predicted"/>
<feature type="compositionally biased region" description="Basic and acidic residues" evidence="4">
    <location>
        <begin position="414"/>
        <end position="433"/>
    </location>
</feature>
<evidence type="ECO:0000313" key="6">
    <source>
        <dbReference type="Proteomes" id="UP000799118"/>
    </source>
</evidence>
<dbReference type="InterPro" id="IPR036322">
    <property type="entry name" value="WD40_repeat_dom_sf"/>
</dbReference>
<dbReference type="PANTHER" id="PTHR44675:SF1">
    <property type="entry name" value="P21-ACTIVATED PROTEIN KINASE-INTERACTING PROTEIN 1"/>
    <property type="match status" value="1"/>
</dbReference>
<dbReference type="OrthoDB" id="308449at2759"/>
<dbReference type="InterPro" id="IPR051959">
    <property type="entry name" value="PAK1-Kinase_Regulator"/>
</dbReference>
<dbReference type="PANTHER" id="PTHR44675">
    <property type="entry name" value="PAK1 INTERACTING PROTEIN 1"/>
    <property type="match status" value="1"/>
</dbReference>
<protein>
    <submittedName>
        <fullName evidence="5">WD40 repeat-like protein</fullName>
    </submittedName>
</protein>
<dbReference type="SMART" id="SM00320">
    <property type="entry name" value="WD40"/>
    <property type="match status" value="4"/>
</dbReference>
<dbReference type="AlphaFoldDB" id="A0A6A4GS82"/>
<feature type="region of interest" description="Disordered" evidence="4">
    <location>
        <begin position="401"/>
        <end position="467"/>
    </location>
</feature>
<feature type="compositionally biased region" description="Acidic residues" evidence="4">
    <location>
        <begin position="434"/>
        <end position="467"/>
    </location>
</feature>
<organism evidence="5 6">
    <name type="scientific">Gymnopus androsaceus JB14</name>
    <dbReference type="NCBI Taxonomy" id="1447944"/>
    <lineage>
        <taxon>Eukaryota</taxon>
        <taxon>Fungi</taxon>
        <taxon>Dikarya</taxon>
        <taxon>Basidiomycota</taxon>
        <taxon>Agaricomycotina</taxon>
        <taxon>Agaricomycetes</taxon>
        <taxon>Agaricomycetidae</taxon>
        <taxon>Agaricales</taxon>
        <taxon>Marasmiineae</taxon>
        <taxon>Omphalotaceae</taxon>
        <taxon>Gymnopus</taxon>
    </lineage>
</organism>
<evidence type="ECO:0000313" key="5">
    <source>
        <dbReference type="EMBL" id="KAE9388642.1"/>
    </source>
</evidence>
<sequence length="467" mass="51995">MVAKESTASGRPTKKARIAEISKFRVKGSPRTYAKNFPPPPKENKRPKILPTTNLHLSLPSKFKVIAGSYEKLLYGLEGSTSNEDDAIKFNLKPVFIFPAHVSSINTDEIVKVWDLRRKKEIGGLMHHNGSITSLLFPSRSHLVSSSEDGTIGIFHARDWSVLRTLRGHKARVNCVDVHSSGKVALSVGKDRMLRMWDMMRGRGVASLKLGKEGEIVRWSTDGKIFAVQSGKEIDIYGTDMSLLHSIAHPSRLHDIKFYKRATGKEVLLAAAEDKKVSVYDFLPLPKEDEAQAQSEVEASEKEALNEAIQPRVVAEMVGHENRIKALQTLPIALPSPHRTSTTILSTVSSDGKIHIYDLYDLPEFETEPTPQKIKEIQPVAMYDTKGTRLTCVTLAEGDMPTASSHTAEEEEDHADHDDTGPNLGEKRKHDGDVENEEEEGEDGEWGGVDEEVEEEEEEEEEEGESE</sequence>
<keyword evidence="6" id="KW-1185">Reference proteome</keyword>
<dbReference type="SUPFAM" id="SSF50978">
    <property type="entry name" value="WD40 repeat-like"/>
    <property type="match status" value="1"/>
</dbReference>
<keyword evidence="2" id="KW-0677">Repeat</keyword>
<dbReference type="InterPro" id="IPR015943">
    <property type="entry name" value="WD40/YVTN_repeat-like_dom_sf"/>
</dbReference>
<dbReference type="Pfam" id="PF00400">
    <property type="entry name" value="WD40"/>
    <property type="match status" value="2"/>
</dbReference>
<dbReference type="InterPro" id="IPR019775">
    <property type="entry name" value="WD40_repeat_CS"/>
</dbReference>
<dbReference type="Proteomes" id="UP000799118">
    <property type="component" value="Unassembled WGS sequence"/>
</dbReference>
<dbReference type="PROSITE" id="PS00678">
    <property type="entry name" value="WD_REPEATS_1"/>
    <property type="match status" value="1"/>
</dbReference>
<evidence type="ECO:0000256" key="1">
    <source>
        <dbReference type="ARBA" id="ARBA00022574"/>
    </source>
</evidence>
<dbReference type="InterPro" id="IPR001680">
    <property type="entry name" value="WD40_rpt"/>
</dbReference>
<name>A0A6A4GS82_9AGAR</name>
<accession>A0A6A4GS82</accession>
<dbReference type="Gene3D" id="2.130.10.10">
    <property type="entry name" value="YVTN repeat-like/Quinoprotein amine dehydrogenase"/>
    <property type="match status" value="2"/>
</dbReference>
<dbReference type="PROSITE" id="PS50082">
    <property type="entry name" value="WD_REPEATS_2"/>
    <property type="match status" value="1"/>
</dbReference>
<feature type="repeat" description="WD" evidence="3">
    <location>
        <begin position="166"/>
        <end position="207"/>
    </location>
</feature>
<gene>
    <name evidence="5" type="ORF">BT96DRAFT_968058</name>
</gene>
<keyword evidence="1 3" id="KW-0853">WD repeat</keyword>
<evidence type="ECO:0000256" key="2">
    <source>
        <dbReference type="ARBA" id="ARBA00022737"/>
    </source>
</evidence>
<evidence type="ECO:0000256" key="3">
    <source>
        <dbReference type="PROSITE-ProRule" id="PRU00221"/>
    </source>
</evidence>
<dbReference type="PROSITE" id="PS50294">
    <property type="entry name" value="WD_REPEATS_REGION"/>
    <property type="match status" value="1"/>
</dbReference>
<dbReference type="EMBL" id="ML769733">
    <property type="protein sequence ID" value="KAE9388642.1"/>
    <property type="molecule type" value="Genomic_DNA"/>
</dbReference>
<reference evidence="5" key="1">
    <citation type="journal article" date="2019" name="Environ. Microbiol.">
        <title>Fungal ecological strategies reflected in gene transcription - a case study of two litter decomposers.</title>
        <authorList>
            <person name="Barbi F."/>
            <person name="Kohler A."/>
            <person name="Barry K."/>
            <person name="Baskaran P."/>
            <person name="Daum C."/>
            <person name="Fauchery L."/>
            <person name="Ihrmark K."/>
            <person name="Kuo A."/>
            <person name="LaButti K."/>
            <person name="Lipzen A."/>
            <person name="Morin E."/>
            <person name="Grigoriev I.V."/>
            <person name="Henrissat B."/>
            <person name="Lindahl B."/>
            <person name="Martin F."/>
        </authorList>
    </citation>
    <scope>NUCLEOTIDE SEQUENCE</scope>
    <source>
        <strain evidence="5">JB14</strain>
    </source>
</reference>
<evidence type="ECO:0000256" key="4">
    <source>
        <dbReference type="SAM" id="MobiDB-lite"/>
    </source>
</evidence>